<dbReference type="PRINTS" id="PR00344">
    <property type="entry name" value="BCTRLSENSOR"/>
</dbReference>
<name>A0ABP8IRW5_9BACT</name>
<dbReference type="SMART" id="SM00388">
    <property type="entry name" value="HisKA"/>
    <property type="match status" value="1"/>
</dbReference>
<evidence type="ECO:0000313" key="11">
    <source>
        <dbReference type="Proteomes" id="UP001501153"/>
    </source>
</evidence>
<evidence type="ECO:0000256" key="4">
    <source>
        <dbReference type="ARBA" id="ARBA00022679"/>
    </source>
</evidence>
<gene>
    <name evidence="10" type="ORF">GCM10023185_40110</name>
</gene>
<sequence length="1095" mass="122322">MSTPLLAADLLLVFNAQPGATLLLSPAWVIVGASDDYLAATLTERDVIVGQHIFDAFPDNPDAPEADGVANVRASLQQVLTTKQPHDMAPQHYDVPDRARPGHFVERHWKPRHTPVLDAQGEVQFIIQSVQDITEGVLAERQLRDSQAAEQVARTEADVQRQRFYEVLLQLPAHVAVHEGPDQVFTFVNPGYQRIANGRALLGHPIRTVWPELADHGILDIFERVYHTGEPFTAAGLPVQADFTRTGKLEEVYYDFFFLALRDAQGQITGVLNFSYDVTSAVRARQQVEQLNQELEARVQERTREAERQRRQWEQLFLRVPAAVCIFDGPEWVYEFVNPGYQAMFPGRALLGKPLLDALPELHGQPLVGILRHVYDTGEPFQESEVLVPLARHEGGPIEDIYFDLTYLARYDEHGQIDGFVTYAHDVSEQVRARQEREALQAERLAAAERRAREREDLYQVFEQAPVVVALLRGPEHFFHYRNPAFQALFPGRALTGRLYAEAMPEIVAAGLLPELDCVYATGQPYFGTAVPFVTTPPDGSAPHERYYDFSYEPYRESGAIVGVSIFAYDVTEQTRAQQEREAERQQLHKLFMEAPAPIVILDGPTLVYQLVNPAYQRIFPGRALLGKPLLDALPEMRGIPLLDDLQHTYDTGETLMAQELPLMMARHDGAPLEEIYWTFTYQARRNARGETDGVLVFAHEVTDQVQARRVVEARETSFQLMADNAPAMLWVTDPAGACTYLNQPWYATTGQTPAEGLGLGWTTAVHPDDAAGAGATFLAANTRREPFSVQFRLRHRDGAYRWVLDQGLPRFDAAGAYEGMVGAVVDVHEQKLAELALQRLSAELSTANQQLTRTNVDLDNFIYTASHDLKAPISNIEGLLYLLQEELPPAVAQDPEVGPTLTRMLDAVDRFKRTIDHLTEVSKLQKEHAPAATLVDLAAVVEDVRQDLAPLLQETGAKLFIDVSAVLPVQFSEKNLRSVVYNLLSNALKYRSPDRAPRVDVRGHVRAGHTVLEIHDNGLGLAADQLPKLFGMFQRLHDHVEGTGIGLYMVKRMVENAGGRIEVHSQLGAGTTFFVFLPHEGHAASQPFPAYLPA</sequence>
<dbReference type="CDD" id="cd00130">
    <property type="entry name" value="PAS"/>
    <property type="match status" value="1"/>
</dbReference>
<dbReference type="NCBIfam" id="TIGR00229">
    <property type="entry name" value="sensory_box"/>
    <property type="match status" value="1"/>
</dbReference>
<dbReference type="SUPFAM" id="SSF47384">
    <property type="entry name" value="Homodimeric domain of signal transducing histidine kinase"/>
    <property type="match status" value="1"/>
</dbReference>
<feature type="domain" description="PAS" evidence="8">
    <location>
        <begin position="715"/>
        <end position="770"/>
    </location>
</feature>
<dbReference type="InterPro" id="IPR000700">
    <property type="entry name" value="PAS-assoc_C"/>
</dbReference>
<dbReference type="Proteomes" id="UP001501153">
    <property type="component" value="Unassembled WGS sequence"/>
</dbReference>
<dbReference type="SUPFAM" id="SSF55785">
    <property type="entry name" value="PYP-like sensor domain (PAS domain)"/>
    <property type="match status" value="6"/>
</dbReference>
<dbReference type="SMART" id="SM00086">
    <property type="entry name" value="PAC"/>
    <property type="match status" value="4"/>
</dbReference>
<dbReference type="InterPro" id="IPR035965">
    <property type="entry name" value="PAS-like_dom_sf"/>
</dbReference>
<dbReference type="InterPro" id="IPR001610">
    <property type="entry name" value="PAC"/>
</dbReference>
<evidence type="ECO:0000313" key="10">
    <source>
        <dbReference type="EMBL" id="GAA4367861.1"/>
    </source>
</evidence>
<evidence type="ECO:0000256" key="1">
    <source>
        <dbReference type="ARBA" id="ARBA00000085"/>
    </source>
</evidence>
<dbReference type="Pfam" id="PF00512">
    <property type="entry name" value="HisKA"/>
    <property type="match status" value="1"/>
</dbReference>
<dbReference type="EMBL" id="BAABGZ010000078">
    <property type="protein sequence ID" value="GAA4367861.1"/>
    <property type="molecule type" value="Genomic_DNA"/>
</dbReference>
<dbReference type="InterPro" id="IPR004358">
    <property type="entry name" value="Sig_transdc_His_kin-like_C"/>
</dbReference>
<dbReference type="PROSITE" id="PS50113">
    <property type="entry name" value="PAC"/>
    <property type="match status" value="2"/>
</dbReference>
<keyword evidence="5" id="KW-0418">Kinase</keyword>
<comment type="catalytic activity">
    <reaction evidence="1">
        <text>ATP + protein L-histidine = ADP + protein N-phospho-L-histidine.</text>
        <dbReference type="EC" id="2.7.13.3"/>
    </reaction>
</comment>
<dbReference type="InterPro" id="IPR052162">
    <property type="entry name" value="Sensor_kinase/Photoreceptor"/>
</dbReference>
<protein>
    <recommendedName>
        <fullName evidence="2">histidine kinase</fullName>
        <ecNumber evidence="2">2.7.13.3</ecNumber>
    </recommendedName>
</protein>
<keyword evidence="11" id="KW-1185">Reference proteome</keyword>
<evidence type="ECO:0000256" key="5">
    <source>
        <dbReference type="ARBA" id="ARBA00022777"/>
    </source>
</evidence>
<dbReference type="EC" id="2.7.13.3" evidence="2"/>
<dbReference type="InterPro" id="IPR003661">
    <property type="entry name" value="HisK_dim/P_dom"/>
</dbReference>
<dbReference type="SMART" id="SM00387">
    <property type="entry name" value="HATPase_c"/>
    <property type="match status" value="1"/>
</dbReference>
<dbReference type="SMART" id="SM00091">
    <property type="entry name" value="PAS"/>
    <property type="match status" value="6"/>
</dbReference>
<comment type="caution">
    <text evidence="10">The sequence shown here is derived from an EMBL/GenBank/DDBJ whole genome shotgun (WGS) entry which is preliminary data.</text>
</comment>
<dbReference type="InterPro" id="IPR036890">
    <property type="entry name" value="HATPase_C_sf"/>
</dbReference>
<dbReference type="Gene3D" id="3.30.450.20">
    <property type="entry name" value="PAS domain"/>
    <property type="match status" value="6"/>
</dbReference>
<keyword evidence="4" id="KW-0808">Transferase</keyword>
<dbReference type="InterPro" id="IPR000014">
    <property type="entry name" value="PAS"/>
</dbReference>
<feature type="domain" description="PAC" evidence="9">
    <location>
        <begin position="788"/>
        <end position="840"/>
    </location>
</feature>
<dbReference type="PROSITE" id="PS50109">
    <property type="entry name" value="HIS_KIN"/>
    <property type="match status" value="1"/>
</dbReference>
<feature type="coiled-coil region" evidence="6">
    <location>
        <begin position="432"/>
        <end position="465"/>
    </location>
</feature>
<dbReference type="InterPro" id="IPR005467">
    <property type="entry name" value="His_kinase_dom"/>
</dbReference>
<dbReference type="SUPFAM" id="SSF55874">
    <property type="entry name" value="ATPase domain of HSP90 chaperone/DNA topoisomerase II/histidine kinase"/>
    <property type="match status" value="1"/>
</dbReference>
<evidence type="ECO:0000259" key="7">
    <source>
        <dbReference type="PROSITE" id="PS50109"/>
    </source>
</evidence>
<dbReference type="PANTHER" id="PTHR43304">
    <property type="entry name" value="PHYTOCHROME-LIKE PROTEIN CPH1"/>
    <property type="match status" value="1"/>
</dbReference>
<keyword evidence="6" id="KW-0175">Coiled coil</keyword>
<accession>A0ABP8IRW5</accession>
<proteinExistence type="predicted"/>
<keyword evidence="3" id="KW-0597">Phosphoprotein</keyword>
<feature type="coiled-coil region" evidence="6">
    <location>
        <begin position="278"/>
        <end position="316"/>
    </location>
</feature>
<feature type="domain" description="PAC" evidence="9">
    <location>
        <begin position="91"/>
        <end position="145"/>
    </location>
</feature>
<evidence type="ECO:0000259" key="8">
    <source>
        <dbReference type="PROSITE" id="PS50112"/>
    </source>
</evidence>
<evidence type="ECO:0000256" key="6">
    <source>
        <dbReference type="SAM" id="Coils"/>
    </source>
</evidence>
<evidence type="ECO:0000256" key="2">
    <source>
        <dbReference type="ARBA" id="ARBA00012438"/>
    </source>
</evidence>
<dbReference type="InterPro" id="IPR013655">
    <property type="entry name" value="PAS_fold_3"/>
</dbReference>
<dbReference type="InterPro" id="IPR003594">
    <property type="entry name" value="HATPase_dom"/>
</dbReference>
<dbReference type="Pfam" id="PF02518">
    <property type="entry name" value="HATPase_c"/>
    <property type="match status" value="1"/>
</dbReference>
<dbReference type="CDD" id="cd00082">
    <property type="entry name" value="HisKA"/>
    <property type="match status" value="1"/>
</dbReference>
<dbReference type="Gene3D" id="1.10.287.130">
    <property type="match status" value="1"/>
</dbReference>
<dbReference type="Gene3D" id="3.30.565.10">
    <property type="entry name" value="Histidine kinase-like ATPase, C-terminal domain"/>
    <property type="match status" value="1"/>
</dbReference>
<evidence type="ECO:0000259" key="9">
    <source>
        <dbReference type="PROSITE" id="PS50113"/>
    </source>
</evidence>
<dbReference type="RefSeq" id="WP_345237923.1">
    <property type="nucleotide sequence ID" value="NZ_BAABGZ010000078.1"/>
</dbReference>
<reference evidence="11" key="1">
    <citation type="journal article" date="2019" name="Int. J. Syst. Evol. Microbiol.">
        <title>The Global Catalogue of Microorganisms (GCM) 10K type strain sequencing project: providing services to taxonomists for standard genome sequencing and annotation.</title>
        <authorList>
            <consortium name="The Broad Institute Genomics Platform"/>
            <consortium name="The Broad Institute Genome Sequencing Center for Infectious Disease"/>
            <person name="Wu L."/>
            <person name="Ma J."/>
        </authorList>
    </citation>
    <scope>NUCLEOTIDE SEQUENCE [LARGE SCALE GENOMIC DNA]</scope>
    <source>
        <strain evidence="11">JCM 17923</strain>
    </source>
</reference>
<dbReference type="Pfam" id="PF08448">
    <property type="entry name" value="PAS_4"/>
    <property type="match status" value="5"/>
</dbReference>
<dbReference type="Pfam" id="PF08447">
    <property type="entry name" value="PAS_3"/>
    <property type="match status" value="1"/>
</dbReference>
<feature type="domain" description="Histidine kinase" evidence="7">
    <location>
        <begin position="865"/>
        <end position="1082"/>
    </location>
</feature>
<organism evidence="10 11">
    <name type="scientific">Hymenobacter saemangeumensis</name>
    <dbReference type="NCBI Taxonomy" id="1084522"/>
    <lineage>
        <taxon>Bacteria</taxon>
        <taxon>Pseudomonadati</taxon>
        <taxon>Bacteroidota</taxon>
        <taxon>Cytophagia</taxon>
        <taxon>Cytophagales</taxon>
        <taxon>Hymenobacteraceae</taxon>
        <taxon>Hymenobacter</taxon>
    </lineage>
</organism>
<dbReference type="PANTHER" id="PTHR43304:SF1">
    <property type="entry name" value="PAC DOMAIN-CONTAINING PROTEIN"/>
    <property type="match status" value="1"/>
</dbReference>
<feature type="coiled-coil region" evidence="6">
    <location>
        <begin position="831"/>
        <end position="858"/>
    </location>
</feature>
<evidence type="ECO:0000256" key="3">
    <source>
        <dbReference type="ARBA" id="ARBA00022553"/>
    </source>
</evidence>
<dbReference type="InterPro" id="IPR013656">
    <property type="entry name" value="PAS_4"/>
</dbReference>
<dbReference type="PROSITE" id="PS50112">
    <property type="entry name" value="PAS"/>
    <property type="match status" value="1"/>
</dbReference>
<dbReference type="InterPro" id="IPR036097">
    <property type="entry name" value="HisK_dim/P_sf"/>
</dbReference>